<dbReference type="InterPro" id="IPR029787">
    <property type="entry name" value="Nucleotide_cyclase"/>
</dbReference>
<dbReference type="OrthoDB" id="568473at2759"/>
<dbReference type="PANTHER" id="PTHR43081">
    <property type="entry name" value="ADENYLATE CYCLASE, TERMINAL-DIFFERENTIATION SPECIFIC-RELATED"/>
    <property type="match status" value="1"/>
</dbReference>
<organism evidence="3 4">
    <name type="scientific">Edaphochlamys debaryana</name>
    <dbReference type="NCBI Taxonomy" id="47281"/>
    <lineage>
        <taxon>Eukaryota</taxon>
        <taxon>Viridiplantae</taxon>
        <taxon>Chlorophyta</taxon>
        <taxon>core chlorophytes</taxon>
        <taxon>Chlorophyceae</taxon>
        <taxon>CS clade</taxon>
        <taxon>Chlamydomonadales</taxon>
        <taxon>Chlamydomonadales incertae sedis</taxon>
        <taxon>Edaphochlamys</taxon>
    </lineage>
</organism>
<proteinExistence type="predicted"/>
<dbReference type="Gene3D" id="3.30.70.1230">
    <property type="entry name" value="Nucleotide cyclase"/>
    <property type="match status" value="2"/>
</dbReference>
<sequence length="533" mass="55178">MDTATAEEAAQDEEAGGGARASLDPVTNLGRAPVLRLPDGRVAVVAYRGLRVRMGLHSGLKDPAQVAFNKVVSSYAYKGDFAELAKLVSDAAPGGLITLSHYAFARLRHTEEPAKPTAALDPVEGPHSHKLIATAKRLSSRGLFARASRRSAEGLALEHALVVYGGTFALREPKPRPPVLPEGNASVAVTIDPGVQSRGPDTPHPTPPDVNIGPVAEAQELSPFTADAALSAAQGGSQAPPSSASECAFRSPAHLDLADILTTHEGHDSHALFLAVPPSLLCRLALRPQLRVVRTVKLGSLAAPVRRVTVAFMKVVGASSILSDLPGPGARALEAFQQIAGRLLTPGGGYKVEGADGLVLAVFASPVAALAWACSCITALCQHQWEDALLAHELCQEELGIPTAVGLTGSHANTPRVLSTGGHQAHRQGCGPLHQAGPRIKVGLDVGTVTHTLTEASGRLSYRGKPMNRAARIAGIGGAGQVLCSGDTWEACGAEEPGLLDRYVGLSLGCMALKGVAQPLEVVQVLPEGQGCG</sequence>
<evidence type="ECO:0000313" key="3">
    <source>
        <dbReference type="EMBL" id="KAG2496362.1"/>
    </source>
</evidence>
<dbReference type="AlphaFoldDB" id="A0A836C204"/>
<protein>
    <recommendedName>
        <fullName evidence="2">Guanylate cyclase domain-containing protein</fullName>
    </recommendedName>
</protein>
<comment type="caution">
    <text evidence="3">The sequence shown here is derived from an EMBL/GenBank/DDBJ whole genome shotgun (WGS) entry which is preliminary data.</text>
</comment>
<dbReference type="PROSITE" id="PS50125">
    <property type="entry name" value="GUANYLATE_CYCLASE_2"/>
    <property type="match status" value="1"/>
</dbReference>
<dbReference type="Proteomes" id="UP000612055">
    <property type="component" value="Unassembled WGS sequence"/>
</dbReference>
<keyword evidence="4" id="KW-1185">Reference proteome</keyword>
<dbReference type="SUPFAM" id="SSF55073">
    <property type="entry name" value="Nucleotide cyclase"/>
    <property type="match status" value="2"/>
</dbReference>
<dbReference type="InterPro" id="IPR050697">
    <property type="entry name" value="Adenylyl/Guanylyl_Cyclase_3/4"/>
</dbReference>
<feature type="domain" description="Guanylate cyclase" evidence="2">
    <location>
        <begin position="309"/>
        <end position="474"/>
    </location>
</feature>
<accession>A0A836C204</accession>
<name>A0A836C204_9CHLO</name>
<feature type="region of interest" description="Disordered" evidence="1">
    <location>
        <begin position="192"/>
        <end position="213"/>
    </location>
</feature>
<gene>
    <name evidence="3" type="ORF">HYH03_005592</name>
</gene>
<dbReference type="GO" id="GO:0009190">
    <property type="term" value="P:cyclic nucleotide biosynthetic process"/>
    <property type="evidence" value="ECO:0007669"/>
    <property type="project" value="InterPro"/>
</dbReference>
<evidence type="ECO:0000256" key="1">
    <source>
        <dbReference type="SAM" id="MobiDB-lite"/>
    </source>
</evidence>
<feature type="region of interest" description="Disordered" evidence="1">
    <location>
        <begin position="1"/>
        <end position="24"/>
    </location>
</feature>
<evidence type="ECO:0000259" key="2">
    <source>
        <dbReference type="PROSITE" id="PS50125"/>
    </source>
</evidence>
<dbReference type="EMBL" id="JAEHOE010000019">
    <property type="protein sequence ID" value="KAG2496362.1"/>
    <property type="molecule type" value="Genomic_DNA"/>
</dbReference>
<evidence type="ECO:0000313" key="4">
    <source>
        <dbReference type="Proteomes" id="UP000612055"/>
    </source>
</evidence>
<dbReference type="PANTHER" id="PTHR43081:SF1">
    <property type="entry name" value="ADENYLATE CYCLASE, TERMINAL-DIFFERENTIATION SPECIFIC"/>
    <property type="match status" value="1"/>
</dbReference>
<reference evidence="3" key="1">
    <citation type="journal article" date="2020" name="bioRxiv">
        <title>Comparative genomics of Chlamydomonas.</title>
        <authorList>
            <person name="Craig R.J."/>
            <person name="Hasan A.R."/>
            <person name="Ness R.W."/>
            <person name="Keightley P.D."/>
        </authorList>
    </citation>
    <scope>NUCLEOTIDE SEQUENCE</scope>
    <source>
        <strain evidence="3">CCAP 11/70</strain>
    </source>
</reference>
<dbReference type="InterPro" id="IPR001054">
    <property type="entry name" value="A/G_cyclase"/>
</dbReference>
<dbReference type="GO" id="GO:0035556">
    <property type="term" value="P:intracellular signal transduction"/>
    <property type="evidence" value="ECO:0007669"/>
    <property type="project" value="InterPro"/>
</dbReference>